<dbReference type="GO" id="GO:0005737">
    <property type="term" value="C:cytoplasm"/>
    <property type="evidence" value="ECO:0007669"/>
    <property type="project" value="TreeGrafter"/>
</dbReference>
<dbReference type="FunFam" id="3.40.50.720:FF:000311">
    <property type="entry name" value="Ornithine cyclodeaminase"/>
    <property type="match status" value="1"/>
</dbReference>
<organism evidence="2 3">
    <name type="scientific">Vagococcus entomophilus</name>
    <dbReference type="NCBI Taxonomy" id="1160095"/>
    <lineage>
        <taxon>Bacteria</taxon>
        <taxon>Bacillati</taxon>
        <taxon>Bacillota</taxon>
        <taxon>Bacilli</taxon>
        <taxon>Lactobacillales</taxon>
        <taxon>Enterococcaceae</taxon>
        <taxon>Vagococcus</taxon>
    </lineage>
</organism>
<dbReference type="InterPro" id="IPR003462">
    <property type="entry name" value="ODC_Mu_crystall"/>
</dbReference>
<dbReference type="Proteomes" id="UP000288669">
    <property type="component" value="Unassembled WGS sequence"/>
</dbReference>
<keyword evidence="3" id="KW-1185">Reference proteome</keyword>
<comment type="similarity">
    <text evidence="1">Belongs to the ornithine cyclodeaminase/mu-crystallin family.</text>
</comment>
<dbReference type="InterPro" id="IPR023401">
    <property type="entry name" value="ODC_N"/>
</dbReference>
<dbReference type="GO" id="GO:0019752">
    <property type="term" value="P:carboxylic acid metabolic process"/>
    <property type="evidence" value="ECO:0007669"/>
    <property type="project" value="UniProtKB-ARBA"/>
</dbReference>
<dbReference type="PANTHER" id="PTHR13812">
    <property type="entry name" value="KETIMINE REDUCTASE MU-CRYSTALLIN"/>
    <property type="match status" value="1"/>
</dbReference>
<dbReference type="PANTHER" id="PTHR13812:SF19">
    <property type="entry name" value="KETIMINE REDUCTASE MU-CRYSTALLIN"/>
    <property type="match status" value="1"/>
</dbReference>
<evidence type="ECO:0000313" key="2">
    <source>
        <dbReference type="EMBL" id="RSU08304.1"/>
    </source>
</evidence>
<protein>
    <submittedName>
        <fullName evidence="2">Ornithine cyclodeaminase family protein</fullName>
    </submittedName>
</protein>
<dbReference type="InterPro" id="IPR036291">
    <property type="entry name" value="NAD(P)-bd_dom_sf"/>
</dbReference>
<dbReference type="EMBL" id="NGJZ01000001">
    <property type="protein sequence ID" value="RSU08304.1"/>
    <property type="molecule type" value="Genomic_DNA"/>
</dbReference>
<evidence type="ECO:0000256" key="1">
    <source>
        <dbReference type="ARBA" id="ARBA00008903"/>
    </source>
</evidence>
<accession>A0A430AJZ8</accession>
<comment type="caution">
    <text evidence="2">The sequence shown here is derived from an EMBL/GenBank/DDBJ whole genome shotgun (WGS) entry which is preliminary data.</text>
</comment>
<dbReference type="AlphaFoldDB" id="A0A430AJZ8"/>
<sequence length="320" mass="34609">MRIISREDIDSHYSMEECIDSVKDAFALFSKGKVQVPLRTQIKNGEGSGTYLCMPAYCQEYNASCVKLLNMFPGNVQQGLPAIHAQVFVMDAKSGVINGMIDGNYLTQLRTGAASGAAFKLLAKKKCEIGALIGTGAQAAAQLEAMLIAKKLKEVRIAGLDFKRTQAFVADMQQKMQHFPTKILAVSDANTAVEQADLIVTVTSSQNPVFDGKRVKKGATISAVGSYQPHMQEIPAEVLTRASKIYFDSQEAVLSESGDILVPLSLGIIKEEQFTGEIGQVINGELVSRENAEEIILFKTVGIAAQDLIVAQAIFDKVTN</sequence>
<dbReference type="RefSeq" id="WP_126822779.1">
    <property type="nucleotide sequence ID" value="NZ_JBHLWU010000001.1"/>
</dbReference>
<dbReference type="SUPFAM" id="SSF51735">
    <property type="entry name" value="NAD(P)-binding Rossmann-fold domains"/>
    <property type="match status" value="1"/>
</dbReference>
<gene>
    <name evidence="2" type="ORF">CBF30_03425</name>
</gene>
<reference evidence="2 3" key="1">
    <citation type="submission" date="2017-05" db="EMBL/GenBank/DDBJ databases">
        <title>Vagococcus spp. assemblies.</title>
        <authorList>
            <person name="Gulvik C.A."/>
        </authorList>
    </citation>
    <scope>NUCLEOTIDE SEQUENCE [LARGE SCALE GENOMIC DNA]</scope>
    <source>
        <strain evidence="2 3">DSM 24756</strain>
    </source>
</reference>
<name>A0A430AJZ8_9ENTE</name>
<dbReference type="Pfam" id="PF02423">
    <property type="entry name" value="OCD_Mu_crystall"/>
    <property type="match status" value="1"/>
</dbReference>
<dbReference type="Gene3D" id="3.30.1780.10">
    <property type="entry name" value="ornithine cyclodeaminase, domain 1"/>
    <property type="match status" value="1"/>
</dbReference>
<dbReference type="PIRSF" id="PIRSF001439">
    <property type="entry name" value="CryM"/>
    <property type="match status" value="1"/>
</dbReference>
<dbReference type="GO" id="GO:0016491">
    <property type="term" value="F:oxidoreductase activity"/>
    <property type="evidence" value="ECO:0007669"/>
    <property type="project" value="UniProtKB-ARBA"/>
</dbReference>
<dbReference type="OrthoDB" id="9792005at2"/>
<proteinExistence type="inferred from homology"/>
<dbReference type="Gene3D" id="3.40.50.720">
    <property type="entry name" value="NAD(P)-binding Rossmann-like Domain"/>
    <property type="match status" value="1"/>
</dbReference>
<evidence type="ECO:0000313" key="3">
    <source>
        <dbReference type="Proteomes" id="UP000288669"/>
    </source>
</evidence>